<keyword evidence="2" id="KW-0812">Transmembrane</keyword>
<evidence type="ECO:0000313" key="3">
    <source>
        <dbReference type="EMBL" id="MDG3006721.1"/>
    </source>
</evidence>
<name>A0ABT6FGK7_9BACT</name>
<feature type="transmembrane region" description="Helical" evidence="2">
    <location>
        <begin position="407"/>
        <end position="424"/>
    </location>
</feature>
<feature type="transmembrane region" description="Helical" evidence="2">
    <location>
        <begin position="235"/>
        <end position="254"/>
    </location>
</feature>
<feature type="transmembrane region" description="Helical" evidence="2">
    <location>
        <begin position="165"/>
        <end position="183"/>
    </location>
</feature>
<feature type="transmembrane region" description="Helical" evidence="2">
    <location>
        <begin position="195"/>
        <end position="215"/>
    </location>
</feature>
<feature type="transmembrane region" description="Helical" evidence="2">
    <location>
        <begin position="21"/>
        <end position="39"/>
    </location>
</feature>
<protein>
    <recommendedName>
        <fullName evidence="5">Glycosyltransferase RgtA/B/C/D-like domain-containing protein</fullName>
    </recommendedName>
</protein>
<dbReference type="Proteomes" id="UP001216907">
    <property type="component" value="Unassembled WGS sequence"/>
</dbReference>
<sequence>MAKQAGMIARIGSWLRGPLGRWGRAALVLAILTAPWVLFFNPVAPFANGHIPRDPVRIYRVYSDDFAFVSASRDFSRTVGNLFSPHNTHIVPAWRVLTWFLAACAGSLERVPDVLAVASYAILAATMMLMGRLTARETGREDVGAAAAVATGTTSLMLAPATWYAAGQPLWASFAALAALWYAQSWRRSQARPALALCAASTACAGWFWTIGHLAGPSAALYLWLDGRRSCRRAAAVPIAATVFAVGLSLILGAGKVDSRVSFHGRTAAEAAQPVEGFFHTMQAIPESLVLGNLGLAAETTAGQGTVLTLGLFAAWALGRLRQGGLGAFNPIEIAGAAFLGGSYLVEWTVRGYLDYKYLRTINVDMIVPWYHVAPQVGAVLFVVGWWSGPRTPESRRLPMLPPAGLTRGASLGVLAFAAVLVALNRPRVEDLWINSAPAMAPSEARRFPIPELQRMRAGAMMLEQAEHQRGHLRRFDLAEKAAKSMGIGLDAVHAAFGRVDAPLLPDAYDAAELLDLPAKGRPTDPARVRQALGPYLILTPPPRPAWYEPTDPWPPPKPKKAEEPARK</sequence>
<comment type="caution">
    <text evidence="3">The sequence shown here is derived from an EMBL/GenBank/DDBJ whole genome shotgun (WGS) entry which is preliminary data.</text>
</comment>
<accession>A0ABT6FGK7</accession>
<dbReference type="EMBL" id="JARRAG010000002">
    <property type="protein sequence ID" value="MDG3006721.1"/>
    <property type="molecule type" value="Genomic_DNA"/>
</dbReference>
<feature type="region of interest" description="Disordered" evidence="1">
    <location>
        <begin position="538"/>
        <end position="568"/>
    </location>
</feature>
<keyword evidence="2" id="KW-1133">Transmembrane helix</keyword>
<evidence type="ECO:0000313" key="4">
    <source>
        <dbReference type="Proteomes" id="UP001216907"/>
    </source>
</evidence>
<evidence type="ECO:0000256" key="2">
    <source>
        <dbReference type="SAM" id="Phobius"/>
    </source>
</evidence>
<dbReference type="RefSeq" id="WP_277863014.1">
    <property type="nucleotide sequence ID" value="NZ_JARRAG010000002.1"/>
</dbReference>
<keyword evidence="4" id="KW-1185">Reference proteome</keyword>
<gene>
    <name evidence="3" type="ORF">PZE19_23375</name>
</gene>
<keyword evidence="2" id="KW-0472">Membrane</keyword>
<reference evidence="3 4" key="1">
    <citation type="submission" date="2023-03" db="EMBL/GenBank/DDBJ databases">
        <title>Paludisphaera mucosa sp. nov. a novel planctomycete from northern fen.</title>
        <authorList>
            <person name="Ivanova A."/>
        </authorList>
    </citation>
    <scope>NUCLEOTIDE SEQUENCE [LARGE SCALE GENOMIC DNA]</scope>
    <source>
        <strain evidence="3 4">Pla2</strain>
    </source>
</reference>
<organism evidence="3 4">
    <name type="scientific">Paludisphaera mucosa</name>
    <dbReference type="NCBI Taxonomy" id="3030827"/>
    <lineage>
        <taxon>Bacteria</taxon>
        <taxon>Pseudomonadati</taxon>
        <taxon>Planctomycetota</taxon>
        <taxon>Planctomycetia</taxon>
        <taxon>Isosphaerales</taxon>
        <taxon>Isosphaeraceae</taxon>
        <taxon>Paludisphaera</taxon>
    </lineage>
</organism>
<evidence type="ECO:0000256" key="1">
    <source>
        <dbReference type="SAM" id="MobiDB-lite"/>
    </source>
</evidence>
<feature type="transmembrane region" description="Helical" evidence="2">
    <location>
        <begin position="143"/>
        <end position="159"/>
    </location>
</feature>
<feature type="transmembrane region" description="Helical" evidence="2">
    <location>
        <begin position="114"/>
        <end position="131"/>
    </location>
</feature>
<feature type="transmembrane region" description="Helical" evidence="2">
    <location>
        <begin position="367"/>
        <end position="387"/>
    </location>
</feature>
<proteinExistence type="predicted"/>
<evidence type="ECO:0008006" key="5">
    <source>
        <dbReference type="Google" id="ProtNLM"/>
    </source>
</evidence>